<protein>
    <recommendedName>
        <fullName evidence="4">Lipocalin-like domain-containing protein</fullName>
    </recommendedName>
</protein>
<keyword evidence="1" id="KW-0732">Signal</keyword>
<name>A0ABV0GD77_9BURK</name>
<keyword evidence="3" id="KW-1185">Reference proteome</keyword>
<reference evidence="2 3" key="1">
    <citation type="submission" date="2024-05" db="EMBL/GenBank/DDBJ databases">
        <title>Roseateles sp. 2.12 16S ribosomal RNA gene Genome sequencing and assembly.</title>
        <authorList>
            <person name="Woo H."/>
        </authorList>
    </citation>
    <scope>NUCLEOTIDE SEQUENCE [LARGE SCALE GENOMIC DNA]</scope>
    <source>
        <strain evidence="2 3">2.12</strain>
    </source>
</reference>
<dbReference type="Proteomes" id="UP001462640">
    <property type="component" value="Unassembled WGS sequence"/>
</dbReference>
<sequence>MRRRLRILGSLVVVALAGASLTACQKKLEASQFVGTWKSSRLSTPLLMRENGDWEIRGTDDGVLQYGVWRLDGQRLIWTLRDAHGQVTHDANTVLSAEPRRFVLAERDGSKTTFDRLD</sequence>
<comment type="caution">
    <text evidence="2">The sequence shown here is derived from an EMBL/GenBank/DDBJ whole genome shotgun (WGS) entry which is preliminary data.</text>
</comment>
<organism evidence="2 3">
    <name type="scientific">Roseateles flavus</name>
    <dbReference type="NCBI Taxonomy" id="3149041"/>
    <lineage>
        <taxon>Bacteria</taxon>
        <taxon>Pseudomonadati</taxon>
        <taxon>Pseudomonadota</taxon>
        <taxon>Betaproteobacteria</taxon>
        <taxon>Burkholderiales</taxon>
        <taxon>Sphaerotilaceae</taxon>
        <taxon>Roseateles</taxon>
    </lineage>
</organism>
<evidence type="ECO:0000313" key="2">
    <source>
        <dbReference type="EMBL" id="MEO3713020.1"/>
    </source>
</evidence>
<proteinExistence type="predicted"/>
<feature type="chain" id="PRO_5045688589" description="Lipocalin-like domain-containing protein" evidence="1">
    <location>
        <begin position="26"/>
        <end position="118"/>
    </location>
</feature>
<evidence type="ECO:0008006" key="4">
    <source>
        <dbReference type="Google" id="ProtNLM"/>
    </source>
</evidence>
<evidence type="ECO:0000256" key="1">
    <source>
        <dbReference type="SAM" id="SignalP"/>
    </source>
</evidence>
<dbReference type="RefSeq" id="WP_347609075.1">
    <property type="nucleotide sequence ID" value="NZ_JBDPZC010000003.1"/>
</dbReference>
<dbReference type="EMBL" id="JBDPZC010000003">
    <property type="protein sequence ID" value="MEO3713020.1"/>
    <property type="molecule type" value="Genomic_DNA"/>
</dbReference>
<dbReference type="PROSITE" id="PS51257">
    <property type="entry name" value="PROKAR_LIPOPROTEIN"/>
    <property type="match status" value="1"/>
</dbReference>
<evidence type="ECO:0000313" key="3">
    <source>
        <dbReference type="Proteomes" id="UP001462640"/>
    </source>
</evidence>
<accession>A0ABV0GD77</accession>
<feature type="signal peptide" evidence="1">
    <location>
        <begin position="1"/>
        <end position="25"/>
    </location>
</feature>
<gene>
    <name evidence="2" type="ORF">ABDJ40_09620</name>
</gene>